<evidence type="ECO:0000259" key="5">
    <source>
        <dbReference type="PROSITE" id="PS50893"/>
    </source>
</evidence>
<dbReference type="SMART" id="SM00382">
    <property type="entry name" value="AAA"/>
    <property type="match status" value="1"/>
</dbReference>
<evidence type="ECO:0000256" key="2">
    <source>
        <dbReference type="ARBA" id="ARBA00022741"/>
    </source>
</evidence>
<dbReference type="AlphaFoldDB" id="A0A9E2KVN5"/>
<dbReference type="Gene3D" id="3.40.50.300">
    <property type="entry name" value="P-loop containing nucleotide triphosphate hydrolases"/>
    <property type="match status" value="1"/>
</dbReference>
<protein>
    <submittedName>
        <fullName evidence="6">Phosphate ABC transporter ATP-binding protein</fullName>
    </submittedName>
</protein>
<dbReference type="GO" id="GO:0016020">
    <property type="term" value="C:membrane"/>
    <property type="evidence" value="ECO:0007669"/>
    <property type="project" value="InterPro"/>
</dbReference>
<dbReference type="PANTHER" id="PTHR43423:SF1">
    <property type="entry name" value="ABC TRANSPORTER I FAMILY MEMBER 17"/>
    <property type="match status" value="1"/>
</dbReference>
<keyword evidence="1" id="KW-0813">Transport</keyword>
<organism evidence="6 7">
    <name type="scientific">Candidatus Ureaplasma intestinipullorum</name>
    <dbReference type="NCBI Taxonomy" id="2838770"/>
    <lineage>
        <taxon>Bacteria</taxon>
        <taxon>Bacillati</taxon>
        <taxon>Mycoplasmatota</taxon>
        <taxon>Mycoplasmoidales</taxon>
        <taxon>Mycoplasmoidaceae</taxon>
        <taxon>Ureaplasma</taxon>
    </lineage>
</organism>
<dbReference type="GO" id="GO:0005524">
    <property type="term" value="F:ATP binding"/>
    <property type="evidence" value="ECO:0007669"/>
    <property type="project" value="UniProtKB-KW"/>
</dbReference>
<dbReference type="PROSITE" id="PS50893">
    <property type="entry name" value="ABC_TRANSPORTER_2"/>
    <property type="match status" value="1"/>
</dbReference>
<keyword evidence="4" id="KW-0472">Membrane</keyword>
<reference evidence="6" key="1">
    <citation type="journal article" date="2021" name="PeerJ">
        <title>Extensive microbial diversity within the chicken gut microbiome revealed by metagenomics and culture.</title>
        <authorList>
            <person name="Gilroy R."/>
            <person name="Ravi A."/>
            <person name="Getino M."/>
            <person name="Pursley I."/>
            <person name="Horton D.L."/>
            <person name="Alikhan N.F."/>
            <person name="Baker D."/>
            <person name="Gharbi K."/>
            <person name="Hall N."/>
            <person name="Watson M."/>
            <person name="Adriaenssens E.M."/>
            <person name="Foster-Nyarko E."/>
            <person name="Jarju S."/>
            <person name="Secka A."/>
            <person name="Antonio M."/>
            <person name="Oren A."/>
            <person name="Chaudhuri R.R."/>
            <person name="La Ragione R."/>
            <person name="Hildebrand F."/>
            <person name="Pallen M.J."/>
        </authorList>
    </citation>
    <scope>NUCLEOTIDE SEQUENCE</scope>
    <source>
        <strain evidence="6">A5-1222</strain>
    </source>
</reference>
<evidence type="ECO:0000256" key="4">
    <source>
        <dbReference type="ARBA" id="ARBA00023136"/>
    </source>
</evidence>
<accession>A0A9E2KVN5</accession>
<name>A0A9E2KVN5_9BACT</name>
<dbReference type="PROSITE" id="PS00211">
    <property type="entry name" value="ABC_TRANSPORTER_1"/>
    <property type="match status" value="1"/>
</dbReference>
<reference evidence="6" key="2">
    <citation type="submission" date="2021-04" db="EMBL/GenBank/DDBJ databases">
        <authorList>
            <person name="Gilroy R."/>
        </authorList>
    </citation>
    <scope>NUCLEOTIDE SEQUENCE</scope>
    <source>
        <strain evidence="6">A5-1222</strain>
    </source>
</reference>
<dbReference type="InterPro" id="IPR003439">
    <property type="entry name" value="ABC_transporter-like_ATP-bd"/>
</dbReference>
<comment type="caution">
    <text evidence="6">The sequence shown here is derived from an EMBL/GenBank/DDBJ whole genome shotgun (WGS) entry which is preliminary data.</text>
</comment>
<dbReference type="CDD" id="cd03260">
    <property type="entry name" value="ABC_PstB_phosphate_transporter"/>
    <property type="match status" value="1"/>
</dbReference>
<dbReference type="EMBL" id="JAHLFM010000038">
    <property type="protein sequence ID" value="MBU3830995.1"/>
    <property type="molecule type" value="Genomic_DNA"/>
</dbReference>
<dbReference type="SUPFAM" id="SSF52540">
    <property type="entry name" value="P-loop containing nucleoside triphosphate hydrolases"/>
    <property type="match status" value="1"/>
</dbReference>
<gene>
    <name evidence="6" type="primary">pstB</name>
    <name evidence="6" type="ORF">H9897_02465</name>
</gene>
<feature type="domain" description="ABC transporter" evidence="5">
    <location>
        <begin position="79"/>
        <end position="318"/>
    </location>
</feature>
<dbReference type="InterPro" id="IPR017871">
    <property type="entry name" value="ABC_transporter-like_CS"/>
</dbReference>
<dbReference type="GO" id="GO:0005315">
    <property type="term" value="F:phosphate transmembrane transporter activity"/>
    <property type="evidence" value="ECO:0007669"/>
    <property type="project" value="InterPro"/>
</dbReference>
<evidence type="ECO:0000256" key="1">
    <source>
        <dbReference type="ARBA" id="ARBA00022448"/>
    </source>
</evidence>
<dbReference type="GO" id="GO:0035435">
    <property type="term" value="P:phosphate ion transmembrane transport"/>
    <property type="evidence" value="ECO:0007669"/>
    <property type="project" value="InterPro"/>
</dbReference>
<proteinExistence type="predicted"/>
<dbReference type="GO" id="GO:0016887">
    <property type="term" value="F:ATP hydrolysis activity"/>
    <property type="evidence" value="ECO:0007669"/>
    <property type="project" value="InterPro"/>
</dbReference>
<dbReference type="NCBIfam" id="TIGR00972">
    <property type="entry name" value="3a0107s01c2"/>
    <property type="match status" value="1"/>
</dbReference>
<sequence>MSNVKTKENYILNYEKDIKSWNSQDIYIQLKKANIFQKINIFNKLSTNQWLEYKAYLKSKKTKINSKKPDFNYENDFEIRNFNLWYSRGKKQALYNINFDIPKKQVTALIGPSGCGKSTFIKNLNRMNDEIEGVITEGDIYFDGKNMLSKNILEIRTRIGMVFQKPTPFDMSIYDNVAFGPISHGIKDKAILDKIVKQALIDAALWDEVENDLERKGTDLSGGQQQRLCIARVIAMHPEVILMDEPTSALDPIATSKIEELILKLKENYTIVIVTHSMTQTQRVSDKTAFFYKGKLVEHGDTRQIFTNPKEKLTKDYILGRLD</sequence>
<dbReference type="InterPro" id="IPR003593">
    <property type="entry name" value="AAA+_ATPase"/>
</dbReference>
<dbReference type="InterPro" id="IPR005670">
    <property type="entry name" value="PstB-like"/>
</dbReference>
<keyword evidence="3 6" id="KW-0067">ATP-binding</keyword>
<evidence type="ECO:0000313" key="6">
    <source>
        <dbReference type="EMBL" id="MBU3830995.1"/>
    </source>
</evidence>
<dbReference type="Pfam" id="PF00005">
    <property type="entry name" value="ABC_tran"/>
    <property type="match status" value="1"/>
</dbReference>
<evidence type="ECO:0000256" key="3">
    <source>
        <dbReference type="ARBA" id="ARBA00022840"/>
    </source>
</evidence>
<keyword evidence="2" id="KW-0547">Nucleotide-binding</keyword>
<evidence type="ECO:0000313" key="7">
    <source>
        <dbReference type="Proteomes" id="UP000824247"/>
    </source>
</evidence>
<dbReference type="InterPro" id="IPR027417">
    <property type="entry name" value="P-loop_NTPase"/>
</dbReference>
<dbReference type="PANTHER" id="PTHR43423">
    <property type="entry name" value="ABC TRANSPORTER I FAMILY MEMBER 17"/>
    <property type="match status" value="1"/>
</dbReference>
<dbReference type="Proteomes" id="UP000824247">
    <property type="component" value="Unassembled WGS sequence"/>
</dbReference>